<protein>
    <recommendedName>
        <fullName evidence="4">Outer membrane lipoprotein-sorting protein</fullName>
    </recommendedName>
</protein>
<evidence type="ECO:0008006" key="4">
    <source>
        <dbReference type="Google" id="ProtNLM"/>
    </source>
</evidence>
<evidence type="ECO:0000313" key="2">
    <source>
        <dbReference type="EMBL" id="PND36074.1"/>
    </source>
</evidence>
<feature type="signal peptide" evidence="1">
    <location>
        <begin position="1"/>
        <end position="23"/>
    </location>
</feature>
<gene>
    <name evidence="2" type="ORF">C1O66_20290</name>
</gene>
<dbReference type="EMBL" id="POSP01000004">
    <property type="protein sequence ID" value="PND36074.1"/>
    <property type="molecule type" value="Genomic_DNA"/>
</dbReference>
<evidence type="ECO:0000313" key="3">
    <source>
        <dbReference type="Proteomes" id="UP000235916"/>
    </source>
</evidence>
<accession>A0A2N8KRJ0</accession>
<name>A0A2N8KRJ0_9BURK</name>
<reference evidence="2 3" key="1">
    <citation type="submission" date="2018-01" db="EMBL/GenBank/DDBJ databases">
        <title>Draft genome sequence of Paucibacter aquatile CR182 isolated from freshwater of the Nakdong River.</title>
        <authorList>
            <person name="Choi A."/>
            <person name="Chung E.J."/>
        </authorList>
    </citation>
    <scope>NUCLEOTIDE SEQUENCE [LARGE SCALE GENOMIC DNA]</scope>
    <source>
        <strain evidence="2 3">CR182</strain>
    </source>
</reference>
<dbReference type="Proteomes" id="UP000235916">
    <property type="component" value="Unassembled WGS sequence"/>
</dbReference>
<evidence type="ECO:0000256" key="1">
    <source>
        <dbReference type="SAM" id="SignalP"/>
    </source>
</evidence>
<dbReference type="RefSeq" id="WP_102769850.1">
    <property type="nucleotide sequence ID" value="NZ_POSP01000004.1"/>
</dbReference>
<dbReference type="OrthoDB" id="9880465at2"/>
<comment type="caution">
    <text evidence="2">The sequence shown here is derived from an EMBL/GenBank/DDBJ whole genome shotgun (WGS) entry which is preliminary data.</text>
</comment>
<keyword evidence="3" id="KW-1185">Reference proteome</keyword>
<proteinExistence type="predicted"/>
<feature type="chain" id="PRO_5014977131" description="Outer membrane lipoprotein-sorting protein" evidence="1">
    <location>
        <begin position="24"/>
        <end position="218"/>
    </location>
</feature>
<sequence length="218" mass="24556">MRRKFLLLLSLAALPLLPLEAQAADPLWLKTLAHLEAQKQVVPDESSTRIEATSNYTDTTLTRRKLDHWEGSKPIYRITAAEPPLAPGDAERENQNQQISETLGRGQDWLSPDTPVRRSEGVALDGQSWTLFEAEDKSFTRKVLLRAWVDPETGRPHRIDIQGRFVMVIQLDVSSRYQTDARGRSLAQNVAGTLKVDTLGKGMNLRFDIAVDSWAERP</sequence>
<dbReference type="AlphaFoldDB" id="A0A2N8KRJ0"/>
<keyword evidence="1" id="KW-0732">Signal</keyword>
<organism evidence="2 3">
    <name type="scientific">Kinneretia aquatilis</name>
    <dbReference type="NCBI Taxonomy" id="2070761"/>
    <lineage>
        <taxon>Bacteria</taxon>
        <taxon>Pseudomonadati</taxon>
        <taxon>Pseudomonadota</taxon>
        <taxon>Betaproteobacteria</taxon>
        <taxon>Burkholderiales</taxon>
        <taxon>Sphaerotilaceae</taxon>
        <taxon>Roseateles</taxon>
    </lineage>
</organism>